<keyword evidence="1" id="KW-1133">Transmembrane helix</keyword>
<dbReference type="EMBL" id="JBICYV010000008">
    <property type="protein sequence ID" value="MFG3012245.1"/>
    <property type="molecule type" value="Genomic_DNA"/>
</dbReference>
<reference evidence="2 3" key="1">
    <citation type="submission" date="2024-10" db="EMBL/GenBank/DDBJ databases">
        <title>The Natural Products Discovery Center: Release of the First 8490 Sequenced Strains for Exploring Actinobacteria Biosynthetic Diversity.</title>
        <authorList>
            <person name="Kalkreuter E."/>
            <person name="Kautsar S.A."/>
            <person name="Yang D."/>
            <person name="Bader C.D."/>
            <person name="Teijaro C.N."/>
            <person name="Fluegel L."/>
            <person name="Davis C.M."/>
            <person name="Simpson J.R."/>
            <person name="Lauterbach L."/>
            <person name="Steele A.D."/>
            <person name="Gui C."/>
            <person name="Meng S."/>
            <person name="Li G."/>
            <person name="Viehrig K."/>
            <person name="Ye F."/>
            <person name="Su P."/>
            <person name="Kiefer A.F."/>
            <person name="Nichols A."/>
            <person name="Cepeda A.J."/>
            <person name="Yan W."/>
            <person name="Fan B."/>
            <person name="Jiang Y."/>
            <person name="Adhikari A."/>
            <person name="Zheng C.-J."/>
            <person name="Schuster L."/>
            <person name="Cowan T.M."/>
            <person name="Smanski M.J."/>
            <person name="Chevrette M.G."/>
            <person name="De Carvalho L.P.S."/>
            <person name="Shen B."/>
        </authorList>
    </citation>
    <scope>NUCLEOTIDE SEQUENCE [LARGE SCALE GENOMIC DNA]</scope>
    <source>
        <strain evidence="2 3">NPDC048320</strain>
    </source>
</reference>
<keyword evidence="1" id="KW-0472">Membrane</keyword>
<name>A0ABW7B979_9ACTN</name>
<evidence type="ECO:0000313" key="3">
    <source>
        <dbReference type="Proteomes" id="UP001604267"/>
    </source>
</evidence>
<evidence type="ECO:0008006" key="4">
    <source>
        <dbReference type="Google" id="ProtNLM"/>
    </source>
</evidence>
<sequence>MGGFLNALGQKLAERWLTLLVLPGAFFLATATVARVLGHADALDIHRLTDHITSWAKAPAVNSVGGQVVLLLALLAASGAVGLGAQGLGTLVRRAALAVGWRTWPRPLRQWAQARVTARRTGWERAFRHYRMQLDADARTLARHGRRADPAARHAAYQALRCIATEPPNRPTWSGDRIHAVSVRLERDHHIDLPAVWPYLWLVLPDGTRSEITAAEQALTRATTLAGWSLLYAPLTVWWWPAAPLSAALFLTARHHFRGSIDTYAQLMEAAARLHLTDLTTQLGIDHTGPVDAVLGEALTQHVRFQTPRYTAGGS</sequence>
<dbReference type="Proteomes" id="UP001604267">
    <property type="component" value="Unassembled WGS sequence"/>
</dbReference>
<gene>
    <name evidence="2" type="ORF">ACGFZB_17655</name>
</gene>
<feature type="transmembrane region" description="Helical" evidence="1">
    <location>
        <begin position="64"/>
        <end position="85"/>
    </location>
</feature>
<comment type="caution">
    <text evidence="2">The sequence shown here is derived from an EMBL/GenBank/DDBJ whole genome shotgun (WGS) entry which is preliminary data.</text>
</comment>
<protein>
    <recommendedName>
        <fullName evidence="4">Vegetative cell wall protein gp1</fullName>
    </recommendedName>
</protein>
<dbReference type="RefSeq" id="WP_392818254.1">
    <property type="nucleotide sequence ID" value="NZ_JBICYV010000008.1"/>
</dbReference>
<keyword evidence="3" id="KW-1185">Reference proteome</keyword>
<evidence type="ECO:0000256" key="1">
    <source>
        <dbReference type="SAM" id="Phobius"/>
    </source>
</evidence>
<keyword evidence="1" id="KW-0812">Transmembrane</keyword>
<proteinExistence type="predicted"/>
<evidence type="ECO:0000313" key="2">
    <source>
        <dbReference type="EMBL" id="MFG3012245.1"/>
    </source>
</evidence>
<organism evidence="2 3">
    <name type="scientific">Streptomyces cinerochromogenes</name>
    <dbReference type="NCBI Taxonomy" id="66422"/>
    <lineage>
        <taxon>Bacteria</taxon>
        <taxon>Bacillati</taxon>
        <taxon>Actinomycetota</taxon>
        <taxon>Actinomycetes</taxon>
        <taxon>Kitasatosporales</taxon>
        <taxon>Streptomycetaceae</taxon>
        <taxon>Streptomyces</taxon>
    </lineage>
</organism>
<accession>A0ABW7B979</accession>